<protein>
    <recommendedName>
        <fullName evidence="3">Reverse transcriptase domain-containing protein</fullName>
    </recommendedName>
</protein>
<dbReference type="PANTHER" id="PTHR33064">
    <property type="entry name" value="POL PROTEIN"/>
    <property type="match status" value="1"/>
</dbReference>
<dbReference type="PANTHER" id="PTHR33064:SF37">
    <property type="entry name" value="RIBONUCLEASE H"/>
    <property type="match status" value="1"/>
</dbReference>
<dbReference type="InterPro" id="IPR043502">
    <property type="entry name" value="DNA/RNA_pol_sf"/>
</dbReference>
<dbReference type="EMBL" id="KI682665">
    <property type="protein sequence ID" value="ETL80690.1"/>
    <property type="molecule type" value="Genomic_DNA"/>
</dbReference>
<reference evidence="2" key="1">
    <citation type="submission" date="2013-11" db="EMBL/GenBank/DDBJ databases">
        <title>The Genome Sequence of Phytophthora parasitica CHvinca01.</title>
        <authorList>
            <consortium name="The Broad Institute Genomics Platform"/>
            <person name="Russ C."/>
            <person name="Tyler B."/>
            <person name="Panabieres F."/>
            <person name="Shan W."/>
            <person name="Tripathy S."/>
            <person name="Grunwald N."/>
            <person name="Machado M."/>
            <person name="Johnson C.S."/>
            <person name="Arredondo F."/>
            <person name="Hong C."/>
            <person name="Coffey M."/>
            <person name="Young S.K."/>
            <person name="Zeng Q."/>
            <person name="Gargeya S."/>
            <person name="Fitzgerald M."/>
            <person name="Abouelleil A."/>
            <person name="Alvarado L."/>
            <person name="Chapman S.B."/>
            <person name="Gainer-Dewar J."/>
            <person name="Goldberg J."/>
            <person name="Griggs A."/>
            <person name="Gujja S."/>
            <person name="Hansen M."/>
            <person name="Howarth C."/>
            <person name="Imamovic A."/>
            <person name="Ireland A."/>
            <person name="Larimer J."/>
            <person name="McCowan C."/>
            <person name="Murphy C."/>
            <person name="Pearson M."/>
            <person name="Poon T.W."/>
            <person name="Priest M."/>
            <person name="Roberts A."/>
            <person name="Saif S."/>
            <person name="Shea T."/>
            <person name="Sykes S."/>
            <person name="Wortman J."/>
            <person name="Nusbaum C."/>
            <person name="Birren B."/>
        </authorList>
    </citation>
    <scope>NUCLEOTIDE SEQUENCE [LARGE SCALE GENOMIC DNA]</scope>
    <source>
        <strain evidence="2">CHvinca01</strain>
    </source>
</reference>
<evidence type="ECO:0000256" key="1">
    <source>
        <dbReference type="SAM" id="MobiDB-lite"/>
    </source>
</evidence>
<dbReference type="OrthoDB" id="107193at2759"/>
<dbReference type="Gene3D" id="3.10.10.10">
    <property type="entry name" value="HIV Type 1 Reverse Transcriptase, subunit A, domain 1"/>
    <property type="match status" value="1"/>
</dbReference>
<dbReference type="AlphaFoldDB" id="W2K8J3"/>
<dbReference type="SUPFAM" id="SSF56672">
    <property type="entry name" value="DNA/RNA polymerases"/>
    <property type="match status" value="1"/>
</dbReference>
<name>W2K8J3_PHYNI</name>
<organism evidence="2">
    <name type="scientific">Phytophthora nicotianae</name>
    <name type="common">Potato buckeye rot agent</name>
    <name type="synonym">Phytophthora parasitica</name>
    <dbReference type="NCBI Taxonomy" id="4792"/>
    <lineage>
        <taxon>Eukaryota</taxon>
        <taxon>Sar</taxon>
        <taxon>Stramenopiles</taxon>
        <taxon>Oomycota</taxon>
        <taxon>Peronosporomycetes</taxon>
        <taxon>Peronosporales</taxon>
        <taxon>Peronosporaceae</taxon>
        <taxon>Phytophthora</taxon>
    </lineage>
</organism>
<dbReference type="Proteomes" id="UP000054423">
    <property type="component" value="Unassembled WGS sequence"/>
</dbReference>
<proteinExistence type="predicted"/>
<feature type="region of interest" description="Disordered" evidence="1">
    <location>
        <begin position="212"/>
        <end position="248"/>
    </location>
</feature>
<dbReference type="InterPro" id="IPR043128">
    <property type="entry name" value="Rev_trsase/Diguanyl_cyclase"/>
</dbReference>
<dbReference type="Gene3D" id="3.30.70.270">
    <property type="match status" value="1"/>
</dbReference>
<dbReference type="VEuPathDB" id="FungiDB:PPTG_17555"/>
<accession>W2K8J3</accession>
<evidence type="ECO:0000313" key="2">
    <source>
        <dbReference type="EMBL" id="ETL80690.1"/>
    </source>
</evidence>
<sequence length="517" mass="57896">MGTRYTLDGDGDVEMSAPQPVYKFIKAPKLASWDLAFLIVWNRECEQYLTKIRHRCSVTGEIFDGVMTTVKGSVEPAVLETLATYVLKKTLKNAFIPDLATLFRKSLKMDMQVDDCDARVSQYFQSFTKIVEDNGLQALIDGGDAASPGCKDRMKARRAILVENIQHAMLKEQIKRLNKYERRDCRTDDAALFDLILERAWVQQQFHAQSVERVAPQTRGQPQQQQNKRASKPVKTTAPSEKRARAPPRDGCLVCRGAHWLDKCPTATAGQKAEALPKLREAKLDRNDSVRSKTVSSAVCANMVRMDSVLEMPYIPDSGADRTMIPRVAVTSLQELNVDLGVENGAVLDRLVDAVIEKGLDTKYEGMGLLAREYADVFRGSLVDDSPALVEPLKVRWKYAPLQSIFLREYTAELEKRGFIRKNNATKWACTAVPVRKPGSTTKFRITIDYRPVNKLIVPIAGAMPNLAVASSAVKGAVCFAKFDMIKGFWQFPLDLDSQELMSFMTEDAVYTPTRVP</sequence>
<dbReference type="InterPro" id="IPR051320">
    <property type="entry name" value="Viral_Replic_Matur_Polypro"/>
</dbReference>
<evidence type="ECO:0008006" key="3">
    <source>
        <dbReference type="Google" id="ProtNLM"/>
    </source>
</evidence>
<gene>
    <name evidence="2" type="ORF">L917_18835</name>
</gene>